<dbReference type="EMBL" id="JAVREO010000026">
    <property type="protein sequence ID" value="MDT0270404.1"/>
    <property type="molecule type" value="Genomic_DNA"/>
</dbReference>
<dbReference type="InterPro" id="IPR011006">
    <property type="entry name" value="CheY-like_superfamily"/>
</dbReference>
<feature type="region of interest" description="Disordered" evidence="5">
    <location>
        <begin position="215"/>
        <end position="242"/>
    </location>
</feature>
<dbReference type="PANTHER" id="PTHR43214:SF24">
    <property type="entry name" value="TRANSCRIPTIONAL REGULATORY PROTEIN NARL-RELATED"/>
    <property type="match status" value="1"/>
</dbReference>
<dbReference type="PRINTS" id="PR00038">
    <property type="entry name" value="HTHLUXR"/>
</dbReference>
<evidence type="ECO:0000256" key="5">
    <source>
        <dbReference type="SAM" id="MobiDB-lite"/>
    </source>
</evidence>
<dbReference type="PROSITE" id="PS50110">
    <property type="entry name" value="RESPONSE_REGULATORY"/>
    <property type="match status" value="1"/>
</dbReference>
<dbReference type="InterPro" id="IPR000792">
    <property type="entry name" value="Tscrpt_reg_LuxR_C"/>
</dbReference>
<dbReference type="InterPro" id="IPR001789">
    <property type="entry name" value="Sig_transdc_resp-reg_receiver"/>
</dbReference>
<dbReference type="Gene3D" id="3.40.50.2300">
    <property type="match status" value="1"/>
</dbReference>
<feature type="domain" description="Response regulatory" evidence="7">
    <location>
        <begin position="2"/>
        <end position="122"/>
    </location>
</feature>
<evidence type="ECO:0000259" key="7">
    <source>
        <dbReference type="PROSITE" id="PS50110"/>
    </source>
</evidence>
<feature type="domain" description="HTH luxR-type" evidence="6">
    <location>
        <begin position="141"/>
        <end position="211"/>
    </location>
</feature>
<keyword evidence="9" id="KW-1185">Reference proteome</keyword>
<dbReference type="SUPFAM" id="SSF52172">
    <property type="entry name" value="CheY-like"/>
    <property type="match status" value="1"/>
</dbReference>
<organism evidence="8 9">
    <name type="scientific">Streptomyces chisholmiae</name>
    <dbReference type="NCBI Taxonomy" id="3075540"/>
    <lineage>
        <taxon>Bacteria</taxon>
        <taxon>Bacillati</taxon>
        <taxon>Actinomycetota</taxon>
        <taxon>Actinomycetes</taxon>
        <taxon>Kitasatosporales</taxon>
        <taxon>Streptomycetaceae</taxon>
        <taxon>Streptomyces</taxon>
    </lineage>
</organism>
<comment type="caution">
    <text evidence="8">The sequence shown here is derived from an EMBL/GenBank/DDBJ whole genome shotgun (WGS) entry which is preliminary data.</text>
</comment>
<evidence type="ECO:0000313" key="9">
    <source>
        <dbReference type="Proteomes" id="UP001183410"/>
    </source>
</evidence>
<keyword evidence="4" id="KW-0597">Phosphoprotein</keyword>
<dbReference type="InterPro" id="IPR016032">
    <property type="entry name" value="Sig_transdc_resp-reg_C-effctor"/>
</dbReference>
<dbReference type="RefSeq" id="WP_311670467.1">
    <property type="nucleotide sequence ID" value="NZ_JAVREO010000026.1"/>
</dbReference>
<evidence type="ECO:0000256" key="1">
    <source>
        <dbReference type="ARBA" id="ARBA00023015"/>
    </source>
</evidence>
<dbReference type="CDD" id="cd06170">
    <property type="entry name" value="LuxR_C_like"/>
    <property type="match status" value="1"/>
</dbReference>
<dbReference type="SMART" id="SM00448">
    <property type="entry name" value="REC"/>
    <property type="match status" value="1"/>
</dbReference>
<name>A0ABU2JZL8_9ACTN</name>
<gene>
    <name evidence="8" type="ORF">RM844_29445</name>
</gene>
<dbReference type="Pfam" id="PF00196">
    <property type="entry name" value="GerE"/>
    <property type="match status" value="1"/>
</dbReference>
<dbReference type="Pfam" id="PF00072">
    <property type="entry name" value="Response_reg"/>
    <property type="match status" value="1"/>
</dbReference>
<dbReference type="PANTHER" id="PTHR43214">
    <property type="entry name" value="TWO-COMPONENT RESPONSE REGULATOR"/>
    <property type="match status" value="1"/>
</dbReference>
<dbReference type="SUPFAM" id="SSF46894">
    <property type="entry name" value="C-terminal effector domain of the bipartite response regulators"/>
    <property type="match status" value="1"/>
</dbReference>
<evidence type="ECO:0000256" key="2">
    <source>
        <dbReference type="ARBA" id="ARBA00023125"/>
    </source>
</evidence>
<evidence type="ECO:0000256" key="3">
    <source>
        <dbReference type="ARBA" id="ARBA00023163"/>
    </source>
</evidence>
<dbReference type="InterPro" id="IPR039420">
    <property type="entry name" value="WalR-like"/>
</dbReference>
<keyword evidence="1" id="KW-0805">Transcription regulation</keyword>
<evidence type="ECO:0000313" key="8">
    <source>
        <dbReference type="EMBL" id="MDT0270404.1"/>
    </source>
</evidence>
<feature type="modified residue" description="4-aspartylphosphate" evidence="4">
    <location>
        <position position="52"/>
    </location>
</feature>
<dbReference type="PROSITE" id="PS50043">
    <property type="entry name" value="HTH_LUXR_2"/>
    <property type="match status" value="1"/>
</dbReference>
<keyword evidence="2" id="KW-0238">DNA-binding</keyword>
<evidence type="ECO:0000256" key="4">
    <source>
        <dbReference type="PROSITE-ProRule" id="PRU00169"/>
    </source>
</evidence>
<accession>A0ABU2JZL8</accession>
<dbReference type="SMART" id="SM00421">
    <property type="entry name" value="HTH_LUXR"/>
    <property type="match status" value="1"/>
</dbReference>
<keyword evidence="3" id="KW-0804">Transcription</keyword>
<proteinExistence type="predicted"/>
<evidence type="ECO:0000259" key="6">
    <source>
        <dbReference type="PROSITE" id="PS50043"/>
    </source>
</evidence>
<protein>
    <submittedName>
        <fullName evidence="8">Response regulator transcription factor</fullName>
    </submittedName>
</protein>
<sequence>MRVVIAEDNVLLSSGLELLLNSQGFEVVAIAADAPAFLAAVEEHRPDVTIVDVRLPPSFRDEGVRAAVRARRDRPGLPVLVLSQYVEQEYASRLLADARGGIGYLLKDRVSRIGEFTDALRRVAAGGTAMDPEVIAQLLARGDPVDALTAREREVLALMAEGHDNATIARRLVVTENAVHKHIGGVFLKLGLSAGDSGHRRVLAVLAYLRRHGDAAPAPTGAGPGPDRCRPGAGQEGAAGSR</sequence>
<dbReference type="Proteomes" id="UP001183410">
    <property type="component" value="Unassembled WGS sequence"/>
</dbReference>
<reference evidence="9" key="1">
    <citation type="submission" date="2023-07" db="EMBL/GenBank/DDBJ databases">
        <title>30 novel species of actinomycetes from the DSMZ collection.</title>
        <authorList>
            <person name="Nouioui I."/>
        </authorList>
    </citation>
    <scope>NUCLEOTIDE SEQUENCE [LARGE SCALE GENOMIC DNA]</scope>
    <source>
        <strain evidence="9">DSM 44915</strain>
    </source>
</reference>